<accession>A0A4Q7VPX0</accession>
<dbReference type="AlphaFoldDB" id="A0A4Q7VPX0"/>
<keyword evidence="1" id="KW-0812">Transmembrane</keyword>
<dbReference type="NCBIfam" id="NF038354">
    <property type="entry name" value="trnsprt_adja_43"/>
    <property type="match status" value="1"/>
</dbReference>
<evidence type="ECO:0000256" key="1">
    <source>
        <dbReference type="SAM" id="Phobius"/>
    </source>
</evidence>
<keyword evidence="3" id="KW-1185">Reference proteome</keyword>
<comment type="caution">
    <text evidence="2">The sequence shown here is derived from an EMBL/GenBank/DDBJ whole genome shotgun (WGS) entry which is preliminary data.</text>
</comment>
<keyword evidence="1" id="KW-1133">Transmembrane helix</keyword>
<dbReference type="EMBL" id="SHKO01000001">
    <property type="protein sequence ID" value="RZT98480.1"/>
    <property type="molecule type" value="Genomic_DNA"/>
</dbReference>
<proteinExistence type="predicted"/>
<evidence type="ECO:0000313" key="3">
    <source>
        <dbReference type="Proteomes" id="UP000293398"/>
    </source>
</evidence>
<reference evidence="2 3" key="1">
    <citation type="submission" date="2019-02" db="EMBL/GenBank/DDBJ databases">
        <title>Genomic Encyclopedia of Type Strains, Phase IV (KMG-IV): sequencing the most valuable type-strain genomes for metagenomic binning, comparative biology and taxonomic classification.</title>
        <authorList>
            <person name="Goeker M."/>
        </authorList>
    </citation>
    <scope>NUCLEOTIDE SEQUENCE [LARGE SCALE GENOMIC DNA]</scope>
    <source>
        <strain evidence="2 3">DSM 23814</strain>
    </source>
</reference>
<gene>
    <name evidence="2" type="ORF">EV681_0258</name>
</gene>
<keyword evidence="1" id="KW-0472">Membrane</keyword>
<protein>
    <submittedName>
        <fullName evidence="2">Uncharacterized protein</fullName>
    </submittedName>
</protein>
<dbReference type="Proteomes" id="UP000293398">
    <property type="component" value="Unassembled WGS sequence"/>
</dbReference>
<name>A0A4Q7VPX0_9BURK</name>
<dbReference type="InterPro" id="IPR049820">
    <property type="entry name" value="Trnsprt_adja_ssu-like"/>
</dbReference>
<sequence length="43" mass="4797">MNEILLTAYILIWPVISAAVLLVLIVALVRDLRDASKNDSEMI</sequence>
<evidence type="ECO:0000313" key="2">
    <source>
        <dbReference type="EMBL" id="RZT98480.1"/>
    </source>
</evidence>
<feature type="transmembrane region" description="Helical" evidence="1">
    <location>
        <begin position="6"/>
        <end position="29"/>
    </location>
</feature>
<organism evidence="2 3">
    <name type="scientific">Advenella incenata</name>
    <dbReference type="NCBI Taxonomy" id="267800"/>
    <lineage>
        <taxon>Bacteria</taxon>
        <taxon>Pseudomonadati</taxon>
        <taxon>Pseudomonadota</taxon>
        <taxon>Betaproteobacteria</taxon>
        <taxon>Burkholderiales</taxon>
        <taxon>Alcaligenaceae</taxon>
    </lineage>
</organism>